<evidence type="ECO:0000313" key="7">
    <source>
        <dbReference type="EMBL" id="CAD6441845.1"/>
    </source>
</evidence>
<dbReference type="OrthoDB" id="109543at2759"/>
<keyword evidence="4" id="KW-0520">NAD</keyword>
<dbReference type="SUPFAM" id="SSF54495">
    <property type="entry name" value="UBC-like"/>
    <property type="match status" value="1"/>
</dbReference>
<dbReference type="GO" id="GO:0003950">
    <property type="term" value="F:NAD+ poly-ADP-ribosyltransferase activity"/>
    <property type="evidence" value="ECO:0007669"/>
    <property type="project" value="InterPro"/>
</dbReference>
<accession>A0A8H2VP43</accession>
<evidence type="ECO:0000313" key="8">
    <source>
        <dbReference type="Proteomes" id="UP000624404"/>
    </source>
</evidence>
<dbReference type="Proteomes" id="UP000624404">
    <property type="component" value="Unassembled WGS sequence"/>
</dbReference>
<dbReference type="Pfam" id="PF00644">
    <property type="entry name" value="PARP"/>
    <property type="match status" value="1"/>
</dbReference>
<dbReference type="GO" id="GO:0016779">
    <property type="term" value="F:nucleotidyltransferase activity"/>
    <property type="evidence" value="ECO:0007669"/>
    <property type="project" value="UniProtKB-KW"/>
</dbReference>
<evidence type="ECO:0000256" key="5">
    <source>
        <dbReference type="SAM" id="MobiDB-lite"/>
    </source>
</evidence>
<dbReference type="InterPro" id="IPR000608">
    <property type="entry name" value="UBC"/>
</dbReference>
<dbReference type="Pfam" id="PF00179">
    <property type="entry name" value="UQ_con"/>
    <property type="match status" value="1"/>
</dbReference>
<dbReference type="Gene3D" id="3.10.110.10">
    <property type="entry name" value="Ubiquitin Conjugating Enzyme"/>
    <property type="match status" value="1"/>
</dbReference>
<keyword evidence="8" id="KW-1185">Reference proteome</keyword>
<dbReference type="CDD" id="cd23802">
    <property type="entry name" value="UBCc_UBE2Q"/>
    <property type="match status" value="1"/>
</dbReference>
<evidence type="ECO:0000256" key="1">
    <source>
        <dbReference type="ARBA" id="ARBA00022676"/>
    </source>
</evidence>
<feature type="domain" description="UBC core" evidence="6">
    <location>
        <begin position="1001"/>
        <end position="1173"/>
    </location>
</feature>
<dbReference type="Gene3D" id="3.90.228.10">
    <property type="match status" value="1"/>
</dbReference>
<evidence type="ECO:0000256" key="2">
    <source>
        <dbReference type="ARBA" id="ARBA00022679"/>
    </source>
</evidence>
<dbReference type="InterPro" id="IPR016135">
    <property type="entry name" value="UBQ-conjugating_enzyme/RWD"/>
</dbReference>
<organism evidence="7 8">
    <name type="scientific">Sclerotinia trifoliorum</name>
    <dbReference type="NCBI Taxonomy" id="28548"/>
    <lineage>
        <taxon>Eukaryota</taxon>
        <taxon>Fungi</taxon>
        <taxon>Dikarya</taxon>
        <taxon>Ascomycota</taxon>
        <taxon>Pezizomycotina</taxon>
        <taxon>Leotiomycetes</taxon>
        <taxon>Helotiales</taxon>
        <taxon>Sclerotiniaceae</taxon>
        <taxon>Sclerotinia</taxon>
    </lineage>
</organism>
<sequence length="1190" mass="131134">MARKRFLADVIAASKKGISHVVSISRGDDDGDVNFCFLHDSAEPIEIGLLALDVSEYPSGNSFMVFTKSDGAPKAVIEVLNQLTPSPYGVLLPDLISSISQKLQKALSTGSRESSISLDDDDEDDVIVDVEEGSEDDSGFSDEEEEDFPDEPISFSNGQTVPTSTIRISPEAAAELNRRIRADLRTARMLGHRIGILSGMKAESQGSILSISIQATKLGLSEEAMQAWDIEPDQYLTLLIRYSDGYKTFEKLIAEPAKNSGIDFRVGVSNGYKPSAAAAFSAFSDSNKVGFKAFNDDSSASQANLKNESRGFSSIFISSSLNEFFNTKMLSILKIRNATGLGWEDAKQYLDERQGRPLEENIELLSEKFYPHADTLRGHTSRILTDDHLTDNNGGNLSFPLLAAQFALMYLVRCTEFCLVCHDKITAEFEALKPYVCDKPLCLYQYMALGFGPSVEHEIQSQPYVVDLLLNFCYTSACGGRIREYPTGMSLSVPFAIGQAGNIVPPGVSPAMMDEFGPPANSHARDKEFDIKYDAKACEITFEGNFENKGTPIRRGDWVRILVVPAPGYFTSETIHCRVEDINSFPIAKLSPPIVQKAQASTYQVPSAGHMPAVNSPNIAAARLAVYDCNFDDMSVVEKCSTIAMLLDTLPTIKELREYIDRQSQTEEPNLRKWAERISPAALGLLRWVIASNRSCLVQVDRCPGQIDSVFSDAKIRPDQKVSQIGENWVQFRFAQGSPDKELRFLNALKAQQAHLNPNYPTIFAFHGSALQNWHSIIRHGLDFKETLNGRAFGHGVYHAQNQTVSCTYTGRNFSGCWPGSQLNATAVMSINEIINCPQQFVSSNPYIVVQHIDWIQCRYLLVKIDPNAADEPSPNSSHIAAANEIKQDPKYTARSTNGKPIGVPHCAGSISRAFCTDSVGSTSQSKKRKGLPSSVNGATFFSDEEDIEDTKFLLLEDEGDIEVLFPTFKKPEAAKTDFVPGSLDQSSLPILDSPAYATPSATMRLNRELQTILKIQKSTPLHELGWYIDEALVDNIYQWIVELHSFDSTLPLAKDLKESGQTSVVIEIRFGKEYPHSPPFVRVVKPRFLPFMSGGGGHVTGGGALCMELLTNTGWSAVSSIESVLLQVRLALMSTEPKPARLEHRGKQQQGEYGTQEAMAAFIRACSMHGWEIPKDFQDFAAIPGSSRS</sequence>
<dbReference type="SMART" id="SM00212">
    <property type="entry name" value="UBCc"/>
    <property type="match status" value="1"/>
</dbReference>
<dbReference type="PANTHER" id="PTHR21328">
    <property type="entry name" value="POLY ADP-RIBOSE POLYMERASE FAMILY, MEMBER PARP"/>
    <property type="match status" value="1"/>
</dbReference>
<proteinExistence type="predicted"/>
<dbReference type="EMBL" id="CAJHIA010000007">
    <property type="protein sequence ID" value="CAD6441845.1"/>
    <property type="molecule type" value="Genomic_DNA"/>
</dbReference>
<dbReference type="AlphaFoldDB" id="A0A8H2VP43"/>
<dbReference type="FunFam" id="3.10.110.10:FF:000107">
    <property type="entry name" value="Ubiquitin conjugating enzyme, putative"/>
    <property type="match status" value="1"/>
</dbReference>
<keyword evidence="2" id="KW-0808">Transferase</keyword>
<evidence type="ECO:0000256" key="3">
    <source>
        <dbReference type="ARBA" id="ARBA00022695"/>
    </source>
</evidence>
<name>A0A8H2VP43_9HELO</name>
<comment type="caution">
    <text evidence="7">The sequence shown here is derived from an EMBL/GenBank/DDBJ whole genome shotgun (WGS) entry which is preliminary data.</text>
</comment>
<reference evidence="7" key="1">
    <citation type="submission" date="2020-10" db="EMBL/GenBank/DDBJ databases">
        <authorList>
            <person name="Kusch S."/>
        </authorList>
    </citation>
    <scope>NUCLEOTIDE SEQUENCE</scope>
    <source>
        <strain evidence="7">SwB9</strain>
    </source>
</reference>
<dbReference type="FunFam" id="3.90.228.10:FF:000021">
    <property type="entry name" value="Ubiquitin conjugating enzyme, putative"/>
    <property type="match status" value="1"/>
</dbReference>
<dbReference type="SUPFAM" id="SSF56399">
    <property type="entry name" value="ADP-ribosylation"/>
    <property type="match status" value="1"/>
</dbReference>
<dbReference type="InterPro" id="IPR051838">
    <property type="entry name" value="ARTD_PARP"/>
</dbReference>
<feature type="region of interest" description="Disordered" evidence="5">
    <location>
        <begin position="132"/>
        <end position="162"/>
    </location>
</feature>
<evidence type="ECO:0000256" key="4">
    <source>
        <dbReference type="ARBA" id="ARBA00023027"/>
    </source>
</evidence>
<dbReference type="PROSITE" id="PS50127">
    <property type="entry name" value="UBC_2"/>
    <property type="match status" value="1"/>
</dbReference>
<dbReference type="InterPro" id="IPR012317">
    <property type="entry name" value="Poly(ADP-ribose)pol_cat_dom"/>
</dbReference>
<keyword evidence="1" id="KW-0328">Glycosyltransferase</keyword>
<feature type="compositionally biased region" description="Acidic residues" evidence="5">
    <location>
        <begin position="132"/>
        <end position="150"/>
    </location>
</feature>
<keyword evidence="3" id="KW-0548">Nucleotidyltransferase</keyword>
<evidence type="ECO:0000259" key="6">
    <source>
        <dbReference type="PROSITE" id="PS50127"/>
    </source>
</evidence>
<gene>
    <name evidence="7" type="ORF">SCLTRI_LOCUS1637</name>
</gene>
<protein>
    <submittedName>
        <fullName evidence="7">9b27a76f-85a1-4450-a8c9-cd0173dd82b2</fullName>
    </submittedName>
</protein>